<dbReference type="Gene3D" id="1.10.10.60">
    <property type="entry name" value="Homeodomain-like"/>
    <property type="match status" value="2"/>
</dbReference>
<dbReference type="InterPro" id="IPR018062">
    <property type="entry name" value="HTH_AraC-typ_CS"/>
</dbReference>
<sequence>MRVTLLALQGCPLSSVSGPLEILAYANGVLSKTNTKTKTKEKAEAMTVEVVTEQDIQIDCLGGLKLTAHRTMNEVLTTDVLIVAAIGHPALRQKPFDENTLAWIRAQYQAGAQIVSLCTGAFLLAATGLLDGKKATTHWACERLFRDRFPNVQLQHEQMITQDGALMCSGGASAYQDMTLFLIRKYYGDAVAHQCAKAVLVDLDRHTQLQYAHFNPSRQHQDKAVHHAQDWLQQHASEHFTVADLACQANLSERQFKRRFKQATGESTLAYIQAVRVEMAKVVLETTNTTIERVAVSSGYEDVRFFRQIFKRHTGVSPTEYRAKFGGR</sequence>
<dbReference type="PROSITE" id="PS01124">
    <property type="entry name" value="HTH_ARAC_FAMILY_2"/>
    <property type="match status" value="1"/>
</dbReference>
<dbReference type="InterPro" id="IPR029062">
    <property type="entry name" value="Class_I_gatase-like"/>
</dbReference>
<dbReference type="Gene3D" id="3.40.50.880">
    <property type="match status" value="1"/>
</dbReference>
<evidence type="ECO:0000256" key="3">
    <source>
        <dbReference type="ARBA" id="ARBA00023163"/>
    </source>
</evidence>
<keyword evidence="2" id="KW-0238">DNA-binding</keyword>
<dbReference type="PANTHER" id="PTHR43130:SF11">
    <property type="entry name" value="TRANSCRIPTIONAL REGULATORY PROTEIN"/>
    <property type="match status" value="1"/>
</dbReference>
<dbReference type="InterPro" id="IPR018060">
    <property type="entry name" value="HTH_AraC"/>
</dbReference>
<evidence type="ECO:0000313" key="5">
    <source>
        <dbReference type="EMBL" id="GAA3928230.1"/>
    </source>
</evidence>
<dbReference type="Pfam" id="PF12833">
    <property type="entry name" value="HTH_18"/>
    <property type="match status" value="1"/>
</dbReference>
<organism evidence="5 6">
    <name type="scientific">Litoribacillus peritrichatus</name>
    <dbReference type="NCBI Taxonomy" id="718191"/>
    <lineage>
        <taxon>Bacteria</taxon>
        <taxon>Pseudomonadati</taxon>
        <taxon>Pseudomonadota</taxon>
        <taxon>Gammaproteobacteria</taxon>
        <taxon>Oceanospirillales</taxon>
        <taxon>Oceanospirillaceae</taxon>
        <taxon>Litoribacillus</taxon>
    </lineage>
</organism>
<dbReference type="InterPro" id="IPR002818">
    <property type="entry name" value="DJ-1/PfpI"/>
</dbReference>
<evidence type="ECO:0000313" key="6">
    <source>
        <dbReference type="Proteomes" id="UP001501565"/>
    </source>
</evidence>
<dbReference type="EMBL" id="BAABBN010000007">
    <property type="protein sequence ID" value="GAA3928230.1"/>
    <property type="molecule type" value="Genomic_DNA"/>
</dbReference>
<dbReference type="SUPFAM" id="SSF52317">
    <property type="entry name" value="Class I glutamine amidotransferase-like"/>
    <property type="match status" value="1"/>
</dbReference>
<reference evidence="6" key="1">
    <citation type="journal article" date="2019" name="Int. J. Syst. Evol. Microbiol.">
        <title>The Global Catalogue of Microorganisms (GCM) 10K type strain sequencing project: providing services to taxonomists for standard genome sequencing and annotation.</title>
        <authorList>
            <consortium name="The Broad Institute Genomics Platform"/>
            <consortium name="The Broad Institute Genome Sequencing Center for Infectious Disease"/>
            <person name="Wu L."/>
            <person name="Ma J."/>
        </authorList>
    </citation>
    <scope>NUCLEOTIDE SEQUENCE [LARGE SCALE GENOMIC DNA]</scope>
    <source>
        <strain evidence="6">JCM 17551</strain>
    </source>
</reference>
<keyword evidence="6" id="KW-1185">Reference proteome</keyword>
<evidence type="ECO:0000259" key="4">
    <source>
        <dbReference type="PROSITE" id="PS01124"/>
    </source>
</evidence>
<keyword evidence="3" id="KW-0804">Transcription</keyword>
<keyword evidence="1" id="KW-0805">Transcription regulation</keyword>
<dbReference type="CDD" id="cd03138">
    <property type="entry name" value="GATase1_AraC_2"/>
    <property type="match status" value="1"/>
</dbReference>
<feature type="domain" description="HTH araC/xylS-type" evidence="4">
    <location>
        <begin position="226"/>
        <end position="324"/>
    </location>
</feature>
<dbReference type="InterPro" id="IPR020449">
    <property type="entry name" value="Tscrpt_reg_AraC-type_HTH"/>
</dbReference>
<protein>
    <recommendedName>
        <fullName evidence="4">HTH araC/xylS-type domain-containing protein</fullName>
    </recommendedName>
</protein>
<evidence type="ECO:0000256" key="2">
    <source>
        <dbReference type="ARBA" id="ARBA00023125"/>
    </source>
</evidence>
<dbReference type="RefSeq" id="WP_344798961.1">
    <property type="nucleotide sequence ID" value="NZ_BAABBN010000007.1"/>
</dbReference>
<dbReference type="PANTHER" id="PTHR43130">
    <property type="entry name" value="ARAC-FAMILY TRANSCRIPTIONAL REGULATOR"/>
    <property type="match status" value="1"/>
</dbReference>
<dbReference type="InterPro" id="IPR052158">
    <property type="entry name" value="INH-QAR"/>
</dbReference>
<dbReference type="Proteomes" id="UP001501565">
    <property type="component" value="Unassembled WGS sequence"/>
</dbReference>
<dbReference type="PROSITE" id="PS00041">
    <property type="entry name" value="HTH_ARAC_FAMILY_1"/>
    <property type="match status" value="1"/>
</dbReference>
<dbReference type="SUPFAM" id="SSF46689">
    <property type="entry name" value="Homeodomain-like"/>
    <property type="match status" value="2"/>
</dbReference>
<proteinExistence type="predicted"/>
<gene>
    <name evidence="5" type="ORF">GCM10022277_25930</name>
</gene>
<name>A0ABP7MQM3_9GAMM</name>
<dbReference type="Pfam" id="PF01965">
    <property type="entry name" value="DJ-1_PfpI"/>
    <property type="match status" value="1"/>
</dbReference>
<comment type="caution">
    <text evidence="5">The sequence shown here is derived from an EMBL/GenBank/DDBJ whole genome shotgun (WGS) entry which is preliminary data.</text>
</comment>
<dbReference type="PRINTS" id="PR00032">
    <property type="entry name" value="HTHARAC"/>
</dbReference>
<dbReference type="InterPro" id="IPR009057">
    <property type="entry name" value="Homeodomain-like_sf"/>
</dbReference>
<evidence type="ECO:0000256" key="1">
    <source>
        <dbReference type="ARBA" id="ARBA00023015"/>
    </source>
</evidence>
<dbReference type="SMART" id="SM00342">
    <property type="entry name" value="HTH_ARAC"/>
    <property type="match status" value="1"/>
</dbReference>
<accession>A0ABP7MQM3</accession>